<dbReference type="Pfam" id="PF07728">
    <property type="entry name" value="AAA_5"/>
    <property type="match status" value="1"/>
</dbReference>
<dbReference type="PANTHER" id="PTHR37291">
    <property type="entry name" value="5-METHYLCYTOSINE-SPECIFIC RESTRICTION ENZYME B"/>
    <property type="match status" value="1"/>
</dbReference>
<evidence type="ECO:0000313" key="3">
    <source>
        <dbReference type="Proteomes" id="UP000293863"/>
    </source>
</evidence>
<sequence length="442" mass="51186">MSNQEENNMHPLNQILFGPAGTGKTYHTVNHALQIIDPNFYEAHKAPEQRETLKQEFQKYVDNGQIQFVTFHQSFSYEDFVEGIRVKSVNNQLNYSVEPGIFKYICDQAENFNKRNLFDQQVATDESIIQAISSLVERAKEQEIIFHTKRNLVFKVRSNTRGTLIATTSNDTDIVLANKYIRDYLKVQSEEIIAQKSYEWAIAKSLRSEVEYQSIDSNPQSLPYVLIIDEINRGNISRIFGELITLIEESKRKGNAEELSTILPYSKESFSVPNNLYIIGTMNSSDRSLTGLDLALRRRFTFTEMAPNPSLLSDVKVDGIEIDRLLAIINQRIEILLDRDHCIGHAYFMPLKDKLELNVLKDIFLQKIIPLLQEYFFDDWEHINIVLNENGMLKQKYNASEMNRLFKNPKSMNRDIWEVNTHAFDDLKAYKAIYVGTDLEAE</sequence>
<protein>
    <recommendedName>
        <fullName evidence="1">ATPase dynein-related AAA domain-containing protein</fullName>
    </recommendedName>
</protein>
<feature type="domain" description="ATPase dynein-related AAA" evidence="1">
    <location>
        <begin position="222"/>
        <end position="300"/>
    </location>
</feature>
<dbReference type="GO" id="GO:0016887">
    <property type="term" value="F:ATP hydrolysis activity"/>
    <property type="evidence" value="ECO:0007669"/>
    <property type="project" value="InterPro"/>
</dbReference>
<dbReference type="SUPFAM" id="SSF52540">
    <property type="entry name" value="P-loop containing nucleoside triphosphate hydrolases"/>
    <property type="match status" value="1"/>
</dbReference>
<organism evidence="2 3">
    <name type="scientific">Acinetobacter wuhouensis</name>
    <dbReference type="NCBI Taxonomy" id="1879050"/>
    <lineage>
        <taxon>Bacteria</taxon>
        <taxon>Pseudomonadati</taxon>
        <taxon>Pseudomonadota</taxon>
        <taxon>Gammaproteobacteria</taxon>
        <taxon>Moraxellales</taxon>
        <taxon>Moraxellaceae</taxon>
        <taxon>Acinetobacter</taxon>
    </lineage>
</organism>
<dbReference type="Proteomes" id="UP000293863">
    <property type="component" value="Unassembled WGS sequence"/>
</dbReference>
<dbReference type="GO" id="GO:0005524">
    <property type="term" value="F:ATP binding"/>
    <property type="evidence" value="ECO:0007669"/>
    <property type="project" value="InterPro"/>
</dbReference>
<accession>A0A4Q7ACU3</accession>
<keyword evidence="3" id="KW-1185">Reference proteome</keyword>
<name>A0A4Q7ACU3_9GAMM</name>
<dbReference type="InterPro" id="IPR027417">
    <property type="entry name" value="P-loop_NTPase"/>
</dbReference>
<dbReference type="EMBL" id="SGSQ01000036">
    <property type="protein sequence ID" value="RZG43321.1"/>
    <property type="molecule type" value="Genomic_DNA"/>
</dbReference>
<dbReference type="InterPro" id="IPR052934">
    <property type="entry name" value="Methyl-DNA_Rec/Restrict_Enz"/>
</dbReference>
<dbReference type="PANTHER" id="PTHR37291:SF1">
    <property type="entry name" value="TYPE IV METHYL-DIRECTED RESTRICTION ENZYME ECOKMCRB SUBUNIT"/>
    <property type="match status" value="1"/>
</dbReference>
<reference evidence="2 3" key="1">
    <citation type="submission" date="2019-02" db="EMBL/GenBank/DDBJ databases">
        <title>The Batch Genome Submission of Acinetobacter spp. strains.</title>
        <authorList>
            <person name="Qin J."/>
            <person name="Hu Y."/>
            <person name="Ye H."/>
            <person name="Wei L."/>
            <person name="Feng Y."/>
            <person name="Zong Z."/>
        </authorList>
    </citation>
    <scope>NUCLEOTIDE SEQUENCE [LARGE SCALE GENOMIC DNA]</scope>
    <source>
        <strain evidence="2 3">WCHAW060049</strain>
    </source>
</reference>
<dbReference type="InterPro" id="IPR011704">
    <property type="entry name" value="ATPase_dyneun-rel_AAA"/>
</dbReference>
<proteinExistence type="predicted"/>
<evidence type="ECO:0000313" key="2">
    <source>
        <dbReference type="EMBL" id="RZG43321.1"/>
    </source>
</evidence>
<dbReference type="AlphaFoldDB" id="A0A4Q7ACU3"/>
<dbReference type="Gene3D" id="3.40.50.300">
    <property type="entry name" value="P-loop containing nucleotide triphosphate hydrolases"/>
    <property type="match status" value="1"/>
</dbReference>
<gene>
    <name evidence="2" type="ORF">EXU28_17545</name>
</gene>
<evidence type="ECO:0000259" key="1">
    <source>
        <dbReference type="Pfam" id="PF07728"/>
    </source>
</evidence>
<comment type="caution">
    <text evidence="2">The sequence shown here is derived from an EMBL/GenBank/DDBJ whole genome shotgun (WGS) entry which is preliminary data.</text>
</comment>